<keyword evidence="3" id="KW-1185">Reference proteome</keyword>
<dbReference type="InterPro" id="IPR011008">
    <property type="entry name" value="Dimeric_a/b-barrel"/>
</dbReference>
<protein>
    <recommendedName>
        <fullName evidence="1">ABM domain-containing protein</fullName>
    </recommendedName>
</protein>
<dbReference type="Pfam" id="PF03992">
    <property type="entry name" value="ABM"/>
    <property type="match status" value="1"/>
</dbReference>
<dbReference type="SUPFAM" id="SSF54909">
    <property type="entry name" value="Dimeric alpha+beta barrel"/>
    <property type="match status" value="1"/>
</dbReference>
<dbReference type="PANTHER" id="PTHR33336">
    <property type="entry name" value="QUINOL MONOOXYGENASE YGIN-RELATED"/>
    <property type="match status" value="1"/>
</dbReference>
<dbReference type="RefSeq" id="WP_008854814.1">
    <property type="nucleotide sequence ID" value="NZ_JOPB01000008.1"/>
</dbReference>
<dbReference type="GO" id="GO:0016491">
    <property type="term" value="F:oxidoreductase activity"/>
    <property type="evidence" value="ECO:0007669"/>
    <property type="project" value="TreeGrafter"/>
</dbReference>
<accession>A0A251ZTY8</accession>
<evidence type="ECO:0000259" key="1">
    <source>
        <dbReference type="PROSITE" id="PS51725"/>
    </source>
</evidence>
<dbReference type="GO" id="GO:0005829">
    <property type="term" value="C:cytosol"/>
    <property type="evidence" value="ECO:0007669"/>
    <property type="project" value="TreeGrafter"/>
</dbReference>
<dbReference type="EMBL" id="JOPB01000008">
    <property type="protein sequence ID" value="OUI78117.1"/>
    <property type="molecule type" value="Genomic_DNA"/>
</dbReference>
<dbReference type="PANTHER" id="PTHR33336:SF3">
    <property type="entry name" value="ABM DOMAIN-CONTAINING PROTEIN"/>
    <property type="match status" value="1"/>
</dbReference>
<dbReference type="InterPro" id="IPR007138">
    <property type="entry name" value="ABM_dom"/>
</dbReference>
<sequence length="99" mass="11553">MSQDLRLVATLDLKEGSWEKIAAVVKECVEQTRQEDGNQFYAAHFEQGNHNRVVFIEHWASQKALDFHLQTAHFQKLAKTVEAYLEHPMNLLFLNEIKE</sequence>
<dbReference type="Gene3D" id="3.30.70.100">
    <property type="match status" value="1"/>
</dbReference>
<dbReference type="AlphaFoldDB" id="A0A251ZTY8"/>
<evidence type="ECO:0000313" key="3">
    <source>
        <dbReference type="Proteomes" id="UP000194946"/>
    </source>
</evidence>
<evidence type="ECO:0000313" key="2">
    <source>
        <dbReference type="EMBL" id="OUI78117.1"/>
    </source>
</evidence>
<dbReference type="InterPro" id="IPR050744">
    <property type="entry name" value="AI-2_Isomerase_LsrG"/>
</dbReference>
<organism evidence="2 3">
    <name type="scientific">Commensalibacter intestini</name>
    <dbReference type="NCBI Taxonomy" id="479936"/>
    <lineage>
        <taxon>Bacteria</taxon>
        <taxon>Pseudomonadati</taxon>
        <taxon>Pseudomonadota</taxon>
        <taxon>Alphaproteobacteria</taxon>
        <taxon>Acetobacterales</taxon>
        <taxon>Acetobacteraceae</taxon>
    </lineage>
</organism>
<dbReference type="Proteomes" id="UP000194946">
    <property type="component" value="Unassembled WGS sequence"/>
</dbReference>
<proteinExistence type="predicted"/>
<name>A0A251ZTY8_9PROT</name>
<comment type="caution">
    <text evidence="2">The sequence shown here is derived from an EMBL/GenBank/DDBJ whole genome shotgun (WGS) entry which is preliminary data.</text>
</comment>
<feature type="domain" description="ABM" evidence="1">
    <location>
        <begin position="5"/>
        <end position="97"/>
    </location>
</feature>
<dbReference type="PROSITE" id="PS51725">
    <property type="entry name" value="ABM"/>
    <property type="match status" value="1"/>
</dbReference>
<gene>
    <name evidence="2" type="ORF">HK18_11325</name>
</gene>
<reference evidence="3" key="1">
    <citation type="submission" date="2014-06" db="EMBL/GenBank/DDBJ databases">
        <authorList>
            <person name="Winans N.J."/>
            <person name="Newell P.D."/>
            <person name="Douglas A.E."/>
        </authorList>
    </citation>
    <scope>NUCLEOTIDE SEQUENCE [LARGE SCALE GENOMIC DNA]</scope>
    <source>
        <strain evidence="3">DmL_052</strain>
    </source>
</reference>